<dbReference type="InterPro" id="IPR015890">
    <property type="entry name" value="Chorismate_C"/>
</dbReference>
<dbReference type="PANTHER" id="PTHR11236">
    <property type="entry name" value="AMINOBENZOATE/ANTHRANILATE SYNTHASE"/>
    <property type="match status" value="1"/>
</dbReference>
<comment type="caution">
    <text evidence="4">The sequence shown here is derived from an EMBL/GenBank/DDBJ whole genome shotgun (WGS) entry which is preliminary data.</text>
</comment>
<dbReference type="Pfam" id="PF00425">
    <property type="entry name" value="Chorismate_bind"/>
    <property type="match status" value="1"/>
</dbReference>
<evidence type="ECO:0000256" key="1">
    <source>
        <dbReference type="RuleBase" id="RU004106"/>
    </source>
</evidence>
<keyword evidence="4" id="KW-0032">Aminotransferase</keyword>
<dbReference type="Proteomes" id="UP000722336">
    <property type="component" value="Unassembled WGS sequence"/>
</dbReference>
<evidence type="ECO:0000256" key="2">
    <source>
        <dbReference type="RuleBase" id="RU004516"/>
    </source>
</evidence>
<keyword evidence="5" id="KW-1185">Reference proteome</keyword>
<evidence type="ECO:0000259" key="3">
    <source>
        <dbReference type="Pfam" id="PF00425"/>
    </source>
</evidence>
<dbReference type="InterPro" id="IPR018300">
    <property type="entry name" value="Aminotrans_IV_CS"/>
</dbReference>
<dbReference type="EC" id="2.6.1.85" evidence="4"/>
<dbReference type="PANTHER" id="PTHR11236:SF50">
    <property type="entry name" value="AMINODEOXYCHORISMATE SYNTHASE COMPONENT 1"/>
    <property type="match status" value="1"/>
</dbReference>
<sequence>MPMRVYQGEIRRIAAHTHGDVRKSLAEVRAALADGLHVAGYLSYEAGGGFEPRMATARADRRPLVSFGVYRTAHLLTWGDLAAWIDGRRCAIGEIRSPIDSAAHAAATRRILDYILAGDIYQANLTISVIAEVSGHPLALYARLRAAQRMAHGAVIHEGNGKWLLSASPELFFRLEDGEVTARPMKGTALRGRSDAADKAAAKALAADPKNRAENLMITDLLRNDMSRIAAPGTVRVEDPFAIEAYPTVHQMVTTVKAELSQGIDVIDVIDAMFPCGSITGAPKIRATEIIDEVEGRARGVYTGSIGWMAPEGNSHFNVAIRTAELSQGRLAMGIGAGIVADSEPAAEWRETMAKARFLNMETRPFHLIETMQFDPVEGVPLLDYHMNRLCASADRLGFLCNRHEIRNLLQVLIGREKEARRVKLTLSRDGSHAFVLAALPPARETMTMSLAPLPVAPDDLRLFHKTSDRDFYDAARCAAHTDEVIFFTPDGLLTEGSFTNLFVRRGGHLLTPRAETGLLPGVLRASLLASGEAVEADLRAEDLANDVFIGNAVRGLLRAYLPDRADRQGI</sequence>
<proteinExistence type="inferred from homology"/>
<reference evidence="4 5" key="1">
    <citation type="submission" date="2021-04" db="EMBL/GenBank/DDBJ databases">
        <authorList>
            <person name="Pira H."/>
            <person name="Risdian C."/>
            <person name="Wink J."/>
        </authorList>
    </citation>
    <scope>NUCLEOTIDE SEQUENCE [LARGE SCALE GENOMIC DNA]</scope>
    <source>
        <strain evidence="4 5">WHA3</strain>
    </source>
</reference>
<protein>
    <submittedName>
        <fullName evidence="4">Aminodeoxychorismate synthase component I</fullName>
        <ecNumber evidence="4">2.6.1.85</ecNumber>
    </submittedName>
</protein>
<keyword evidence="2" id="KW-0663">Pyridoxal phosphate</keyword>
<comment type="similarity">
    <text evidence="1">Belongs to the class-IV pyridoxal-phosphate-dependent aminotransferase family.</text>
</comment>
<evidence type="ECO:0000313" key="5">
    <source>
        <dbReference type="Proteomes" id="UP000722336"/>
    </source>
</evidence>
<dbReference type="PROSITE" id="PS00770">
    <property type="entry name" value="AA_TRANSFER_CLASS_4"/>
    <property type="match status" value="1"/>
</dbReference>
<name>A0ABS6SC73_9SPHN</name>
<dbReference type="Pfam" id="PF01063">
    <property type="entry name" value="Aminotran_4"/>
    <property type="match status" value="1"/>
</dbReference>
<organism evidence="4 5">
    <name type="scientific">Pacificimonas pallii</name>
    <dbReference type="NCBI Taxonomy" id="2827236"/>
    <lineage>
        <taxon>Bacteria</taxon>
        <taxon>Pseudomonadati</taxon>
        <taxon>Pseudomonadota</taxon>
        <taxon>Alphaproteobacteria</taxon>
        <taxon>Sphingomonadales</taxon>
        <taxon>Sphingosinicellaceae</taxon>
        <taxon>Pacificimonas</taxon>
    </lineage>
</organism>
<dbReference type="GO" id="GO:0046820">
    <property type="term" value="F:4-amino-4-deoxychorismate synthase activity"/>
    <property type="evidence" value="ECO:0007669"/>
    <property type="project" value="UniProtKB-EC"/>
</dbReference>
<gene>
    <name evidence="4" type="primary">pabB</name>
    <name evidence="4" type="ORF">KCG44_02710</name>
</gene>
<dbReference type="InterPro" id="IPR001544">
    <property type="entry name" value="Aminotrans_IV"/>
</dbReference>
<dbReference type="NCBIfam" id="TIGR00553">
    <property type="entry name" value="pabB"/>
    <property type="match status" value="1"/>
</dbReference>
<dbReference type="EMBL" id="JAGSPA010000001">
    <property type="protein sequence ID" value="MBV7255693.1"/>
    <property type="molecule type" value="Genomic_DNA"/>
</dbReference>
<comment type="cofactor">
    <cofactor evidence="2">
        <name>pyridoxal 5'-phosphate</name>
        <dbReference type="ChEBI" id="CHEBI:597326"/>
    </cofactor>
</comment>
<keyword evidence="4" id="KW-0808">Transferase</keyword>
<dbReference type="InterPro" id="IPR005802">
    <property type="entry name" value="ADC_synth_comp_1"/>
</dbReference>
<dbReference type="InterPro" id="IPR019999">
    <property type="entry name" value="Anth_synth_I-like"/>
</dbReference>
<evidence type="ECO:0000313" key="4">
    <source>
        <dbReference type="EMBL" id="MBV7255693.1"/>
    </source>
</evidence>
<feature type="domain" description="Chorismate-utilising enzyme C-terminal" evidence="3">
    <location>
        <begin position="103"/>
        <end position="355"/>
    </location>
</feature>
<accession>A0ABS6SC73</accession>